<dbReference type="Proteomes" id="UP000466683">
    <property type="component" value="Chromosome"/>
</dbReference>
<feature type="transmembrane region" description="Helical" evidence="1">
    <location>
        <begin position="340"/>
        <end position="357"/>
    </location>
</feature>
<feature type="transmembrane region" description="Helical" evidence="1">
    <location>
        <begin position="7"/>
        <end position="28"/>
    </location>
</feature>
<feature type="transmembrane region" description="Helical" evidence="1">
    <location>
        <begin position="315"/>
        <end position="334"/>
    </location>
</feature>
<feature type="transmembrane region" description="Helical" evidence="1">
    <location>
        <begin position="280"/>
        <end position="303"/>
    </location>
</feature>
<name>A0ABM7IQM1_9MYCO</name>
<keyword evidence="1" id="KW-1133">Transmembrane helix</keyword>
<reference evidence="2 3" key="1">
    <citation type="journal article" date="2019" name="Emerg. Microbes Infect.">
        <title>Comprehensive subspecies identification of 175 nontuberculous mycobacteria species based on 7547 genomic profiles.</title>
        <authorList>
            <person name="Matsumoto Y."/>
            <person name="Kinjo T."/>
            <person name="Motooka D."/>
            <person name="Nabeya D."/>
            <person name="Jung N."/>
            <person name="Uechi K."/>
            <person name="Horii T."/>
            <person name="Iida T."/>
            <person name="Fujita J."/>
            <person name="Nakamura S."/>
        </authorList>
    </citation>
    <scope>NUCLEOTIDE SEQUENCE [LARGE SCALE GENOMIC DNA]</scope>
    <source>
        <strain evidence="2 3">JCM 15653</strain>
    </source>
</reference>
<evidence type="ECO:0000256" key="1">
    <source>
        <dbReference type="SAM" id="Phobius"/>
    </source>
</evidence>
<evidence type="ECO:0000313" key="3">
    <source>
        <dbReference type="Proteomes" id="UP000466683"/>
    </source>
</evidence>
<feature type="transmembrane region" description="Helical" evidence="1">
    <location>
        <begin position="186"/>
        <end position="208"/>
    </location>
</feature>
<evidence type="ECO:0000313" key="2">
    <source>
        <dbReference type="EMBL" id="BBX89102.1"/>
    </source>
</evidence>
<gene>
    <name evidence="2" type="ORF">MBOE_07510</name>
</gene>
<feature type="transmembrane region" description="Helical" evidence="1">
    <location>
        <begin position="68"/>
        <end position="88"/>
    </location>
</feature>
<dbReference type="EMBL" id="AP022579">
    <property type="protein sequence ID" value="BBX89102.1"/>
    <property type="molecule type" value="Genomic_DNA"/>
</dbReference>
<protein>
    <recommendedName>
        <fullName evidence="4">Polysaccharide biosynthesis protein</fullName>
    </recommendedName>
</protein>
<evidence type="ECO:0008006" key="4">
    <source>
        <dbReference type="Google" id="ProtNLM"/>
    </source>
</evidence>
<keyword evidence="3" id="KW-1185">Reference proteome</keyword>
<accession>A0ABM7IQM1</accession>
<feature type="transmembrane region" description="Helical" evidence="1">
    <location>
        <begin position="34"/>
        <end position="56"/>
    </location>
</feature>
<feature type="transmembrane region" description="Helical" evidence="1">
    <location>
        <begin position="94"/>
        <end position="114"/>
    </location>
</feature>
<keyword evidence="1" id="KW-0812">Transmembrane</keyword>
<feature type="transmembrane region" description="Helical" evidence="1">
    <location>
        <begin position="247"/>
        <end position="268"/>
    </location>
</feature>
<proteinExistence type="predicted"/>
<keyword evidence="1" id="KW-0472">Membrane</keyword>
<feature type="transmembrane region" description="Helical" evidence="1">
    <location>
        <begin position="126"/>
        <end position="143"/>
    </location>
</feature>
<sequence>MHAVVQVIAGLGLNIFPAIFIAVYARIAPIEVQGFLAVALTVGVYVAQLINAFIIEGRLATPGADQDFCLPVWIALLSLGAGALLIFGPTVSSPVVLMLSATGLMTGMLVGRSIGMVSGRWRREAVASTILIISGVIALVLAVQHSGHSVRVLAVGAVAAILMRYLPRTQFGRSGMPPDIGKASWVTAETAVVGAVMPAMTSVVLYAMGPASSVAFRVISTVSGALEPIISYGRYRLLARANKREAAIVGVIFLLGLVAVLVAAFGGFGQLVFGPAWSNVGVVALLLACVWKGLMLLSTVPFAALRAAGETTAVFWGRVVSTLVYLALGLGFLFIWHSTIAIFLSFVIAEIFTGILYRTVARRYVPDFEGVVDVAARRLRNGRRSTDGGSGAA</sequence>
<organism evidence="2 3">
    <name type="scientific">Mycolicibacterium boenickei</name>
    <dbReference type="NCBI Taxonomy" id="146017"/>
    <lineage>
        <taxon>Bacteria</taxon>
        <taxon>Bacillati</taxon>
        <taxon>Actinomycetota</taxon>
        <taxon>Actinomycetes</taxon>
        <taxon>Mycobacteriales</taxon>
        <taxon>Mycobacteriaceae</taxon>
        <taxon>Mycolicibacterium</taxon>
    </lineage>
</organism>